<feature type="compositionally biased region" description="Low complexity" evidence="4">
    <location>
        <begin position="419"/>
        <end position="458"/>
    </location>
</feature>
<evidence type="ECO:0000256" key="3">
    <source>
        <dbReference type="ARBA" id="ARBA00023242"/>
    </source>
</evidence>
<dbReference type="PANTHER" id="PTHR40621">
    <property type="entry name" value="TRANSCRIPTION FACTOR KAPC-RELATED"/>
    <property type="match status" value="1"/>
</dbReference>
<protein>
    <recommendedName>
        <fullName evidence="5">BZIP domain-containing protein</fullName>
    </recommendedName>
</protein>
<proteinExistence type="predicted"/>
<feature type="region of interest" description="Disordered" evidence="4">
    <location>
        <begin position="1"/>
        <end position="177"/>
    </location>
</feature>
<organism evidence="6 7">
    <name type="scientific">Somion occarium</name>
    <dbReference type="NCBI Taxonomy" id="3059160"/>
    <lineage>
        <taxon>Eukaryota</taxon>
        <taxon>Fungi</taxon>
        <taxon>Dikarya</taxon>
        <taxon>Basidiomycota</taxon>
        <taxon>Agaricomycotina</taxon>
        <taxon>Agaricomycetes</taxon>
        <taxon>Polyporales</taxon>
        <taxon>Cerrenaceae</taxon>
        <taxon>Somion</taxon>
    </lineage>
</organism>
<dbReference type="PANTHER" id="PTHR40621:SF6">
    <property type="entry name" value="AP-1-LIKE TRANSCRIPTION FACTOR YAP1-RELATED"/>
    <property type="match status" value="1"/>
</dbReference>
<gene>
    <name evidence="6" type="ORF">GFSPODELE1_LOCUS1454</name>
</gene>
<evidence type="ECO:0000256" key="2">
    <source>
        <dbReference type="ARBA" id="ARBA00004496"/>
    </source>
</evidence>
<dbReference type="PROSITE" id="PS50217">
    <property type="entry name" value="BZIP"/>
    <property type="match status" value="1"/>
</dbReference>
<dbReference type="Proteomes" id="UP001497453">
    <property type="component" value="Chromosome 1"/>
</dbReference>
<evidence type="ECO:0000256" key="1">
    <source>
        <dbReference type="ARBA" id="ARBA00004123"/>
    </source>
</evidence>
<name>A0ABP1CQR7_9APHY</name>
<feature type="region of interest" description="Disordered" evidence="4">
    <location>
        <begin position="411"/>
        <end position="473"/>
    </location>
</feature>
<feature type="region of interest" description="Disordered" evidence="4">
    <location>
        <begin position="222"/>
        <end position="268"/>
    </location>
</feature>
<feature type="compositionally biased region" description="Basic and acidic residues" evidence="4">
    <location>
        <begin position="150"/>
        <end position="177"/>
    </location>
</feature>
<dbReference type="InterPro" id="IPR004827">
    <property type="entry name" value="bZIP"/>
</dbReference>
<evidence type="ECO:0000313" key="7">
    <source>
        <dbReference type="Proteomes" id="UP001497453"/>
    </source>
</evidence>
<dbReference type="Gene3D" id="1.20.5.170">
    <property type="match status" value="1"/>
</dbReference>
<reference evidence="7" key="1">
    <citation type="submission" date="2024-04" db="EMBL/GenBank/DDBJ databases">
        <authorList>
            <person name="Shaw F."/>
            <person name="Minotto A."/>
        </authorList>
    </citation>
    <scope>NUCLEOTIDE SEQUENCE [LARGE SCALE GENOMIC DNA]</scope>
</reference>
<dbReference type="CDD" id="cd14688">
    <property type="entry name" value="bZIP_YAP"/>
    <property type="match status" value="1"/>
</dbReference>
<dbReference type="InterPro" id="IPR023167">
    <property type="entry name" value="Yap1_redox_dom_sf"/>
</dbReference>
<evidence type="ECO:0000259" key="5">
    <source>
        <dbReference type="PROSITE" id="PS50217"/>
    </source>
</evidence>
<feature type="compositionally biased region" description="Low complexity" evidence="4">
    <location>
        <begin position="229"/>
        <end position="242"/>
    </location>
</feature>
<feature type="compositionally biased region" description="Polar residues" evidence="4">
    <location>
        <begin position="89"/>
        <end position="102"/>
    </location>
</feature>
<feature type="region of interest" description="Disordered" evidence="4">
    <location>
        <begin position="332"/>
        <end position="371"/>
    </location>
</feature>
<comment type="subcellular location">
    <subcellularLocation>
        <location evidence="2">Cytoplasm</location>
    </subcellularLocation>
    <subcellularLocation>
        <location evidence="1">Nucleus</location>
    </subcellularLocation>
</comment>
<feature type="compositionally biased region" description="Polar residues" evidence="4">
    <location>
        <begin position="35"/>
        <end position="45"/>
    </location>
</feature>
<feature type="compositionally biased region" description="Basic and acidic residues" evidence="4">
    <location>
        <begin position="105"/>
        <end position="115"/>
    </location>
</feature>
<dbReference type="InterPro" id="IPR050936">
    <property type="entry name" value="AP-1-like"/>
</dbReference>
<dbReference type="InterPro" id="IPR046347">
    <property type="entry name" value="bZIP_sf"/>
</dbReference>
<accession>A0ABP1CQR7</accession>
<keyword evidence="7" id="KW-1185">Reference proteome</keyword>
<feature type="domain" description="BZIP" evidence="5">
    <location>
        <begin position="151"/>
        <end position="214"/>
    </location>
</feature>
<dbReference type="EMBL" id="OZ037944">
    <property type="protein sequence ID" value="CAL1697043.1"/>
    <property type="molecule type" value="Genomic_DNA"/>
</dbReference>
<evidence type="ECO:0000313" key="6">
    <source>
        <dbReference type="EMBL" id="CAL1697043.1"/>
    </source>
</evidence>
<sequence length="599" mass="64571">MDPFGGANSYWDLVQQPSGFSTIGDDDFLALLQKQFPTTIGNSPKPSEHPPDGVDPQSISTFPIPNPSPPSSDSSPSPPSANDTSPSSRPQSGVFNTPTSEQSPEDSRLKRKASDDSMDAEPSHKSPHINVSRKPGSSSRRRSTGNPQQDEFRLLKRKEQNRAAQRAFRERKEKHVKDLEDKVAALEAKNQAAESENENLRDLLSRLQSENMALKQGQFTFQMPKNDVSGPPSYNSPTPTSNDQFRFQTAGAGTSKPASQHQSPVPPPFDFNFGTLIPFDPAVLNVLDEVPTQPTPTDDAMNMDFGFGAYPGVQPRTLASNPMYMSFSEPMSLDLSSGQSPPSNGGPPQNGMESMGMATFGDWSPSSLPTDHALASRSMESLDQLFGGNYMNAQTPVDFSALLRTPPSLINPVQHTARSTSNNSVSTLSSNSSSTASSVATTTSPSPASQSSSSTPASINGVSSPIHHGDCPKTKEDMAEAIRNAGHSAFVESPPPPPALVRKTCDVDSGGTMIMCKGSSFPKTEKSDRNIEVLTAWRSITSNPQFKDVDINDLCTEFTAKARCDGTKVVLEPDGVTHIIETLSQKRQQQTGQQQQQQK</sequence>
<evidence type="ECO:0000256" key="4">
    <source>
        <dbReference type="SAM" id="MobiDB-lite"/>
    </source>
</evidence>
<keyword evidence="3" id="KW-0539">Nucleus</keyword>
<dbReference type="SMART" id="SM00338">
    <property type="entry name" value="BRLZ"/>
    <property type="match status" value="1"/>
</dbReference>
<feature type="compositionally biased region" description="Low complexity" evidence="4">
    <location>
        <begin position="71"/>
        <end position="88"/>
    </location>
</feature>
<feature type="compositionally biased region" description="Low complexity" evidence="4">
    <location>
        <begin position="336"/>
        <end position="351"/>
    </location>
</feature>
<dbReference type="Pfam" id="PF00170">
    <property type="entry name" value="bZIP_1"/>
    <property type="match status" value="1"/>
</dbReference>
<dbReference type="Gene3D" id="1.10.238.100">
    <property type="entry name" value="YAP1 redox domain. Chain B"/>
    <property type="match status" value="1"/>
</dbReference>
<dbReference type="SUPFAM" id="SSF57959">
    <property type="entry name" value="Leucine zipper domain"/>
    <property type="match status" value="1"/>
</dbReference>
<dbReference type="SUPFAM" id="SSF111430">
    <property type="entry name" value="YAP1 redox domain"/>
    <property type="match status" value="1"/>
</dbReference>
<dbReference type="PROSITE" id="PS00036">
    <property type="entry name" value="BZIP_BASIC"/>
    <property type="match status" value="1"/>
</dbReference>